<feature type="non-terminal residue" evidence="2">
    <location>
        <position position="37"/>
    </location>
</feature>
<proteinExistence type="predicted"/>
<name>A0A0F9F0M3_9ZZZZ</name>
<accession>A0A0F9F0M3</accession>
<gene>
    <name evidence="2" type="ORF">LCGC14_2363510</name>
</gene>
<protein>
    <submittedName>
        <fullName evidence="2">Uncharacterized protein</fullName>
    </submittedName>
</protein>
<dbReference type="AlphaFoldDB" id="A0A0F9F0M3"/>
<dbReference type="EMBL" id="LAZR01034679">
    <property type="protein sequence ID" value="KKL44652.1"/>
    <property type="molecule type" value="Genomic_DNA"/>
</dbReference>
<organism evidence="2">
    <name type="scientific">marine sediment metagenome</name>
    <dbReference type="NCBI Taxonomy" id="412755"/>
    <lineage>
        <taxon>unclassified sequences</taxon>
        <taxon>metagenomes</taxon>
        <taxon>ecological metagenomes</taxon>
    </lineage>
</organism>
<sequence length="37" mass="4551">MVDFKKLAAEPPEERRRRRAEADRAVEEKIRRLRQMI</sequence>
<evidence type="ECO:0000256" key="1">
    <source>
        <dbReference type="SAM" id="MobiDB-lite"/>
    </source>
</evidence>
<reference evidence="2" key="1">
    <citation type="journal article" date="2015" name="Nature">
        <title>Complex archaea that bridge the gap between prokaryotes and eukaryotes.</title>
        <authorList>
            <person name="Spang A."/>
            <person name="Saw J.H."/>
            <person name="Jorgensen S.L."/>
            <person name="Zaremba-Niedzwiedzka K."/>
            <person name="Martijn J."/>
            <person name="Lind A.E."/>
            <person name="van Eijk R."/>
            <person name="Schleper C."/>
            <person name="Guy L."/>
            <person name="Ettema T.J."/>
        </authorList>
    </citation>
    <scope>NUCLEOTIDE SEQUENCE</scope>
</reference>
<comment type="caution">
    <text evidence="2">The sequence shown here is derived from an EMBL/GenBank/DDBJ whole genome shotgun (WGS) entry which is preliminary data.</text>
</comment>
<feature type="region of interest" description="Disordered" evidence="1">
    <location>
        <begin position="1"/>
        <end position="22"/>
    </location>
</feature>
<evidence type="ECO:0000313" key="2">
    <source>
        <dbReference type="EMBL" id="KKL44652.1"/>
    </source>
</evidence>